<sequence>MSDQDVIVAGAGFIVMKMLCQARRIKRRRWWQRAIFRRRYSESNVLNLRLENQGGVQNITRMSVSDFEKLATIIGPQIAKRDTNFRETIPINERLAVTLRFLATGDSYTSLMYLFKISKQLISVIVPEVCEALIKGLQDYIETPDSPNKWLQVAEEYEHLWNFPHCVGALDGKHIELQAPFKNGNECCNGTFSIVLLAAVNATHSFLFVNVGCQHRISDGDIMVDQCLAKKLYDGTLDLPHPKALSGQENPTPYVFVCNDAFPLKENMMKPFPGPHAKRSLKGTYNYRLSRAHSVVENTFGIMASVFRILRKPLLLQPTKARSVVLACVHLHNFLKKSDSSKNLYSPQGTFDSEDISNGDIIYGSWREETTNLRAFQSLQKTGWESTAAGYQIREQFAEYFSSAGRLPFCD</sequence>
<dbReference type="GO" id="GO:0005634">
    <property type="term" value="C:nucleus"/>
    <property type="evidence" value="ECO:0007669"/>
    <property type="project" value="UniProtKB-SubCell"/>
</dbReference>
<evidence type="ECO:0000256" key="4">
    <source>
        <dbReference type="ARBA" id="ARBA00022722"/>
    </source>
</evidence>
<dbReference type="InterPro" id="IPR045249">
    <property type="entry name" value="HARBI1-like"/>
</dbReference>
<evidence type="ECO:0000256" key="7">
    <source>
        <dbReference type="ARBA" id="ARBA00023242"/>
    </source>
</evidence>
<dbReference type="OrthoDB" id="6627079at2759"/>
<organism evidence="9 10">
    <name type="scientific">Coptotermes formosanus</name>
    <name type="common">Formosan subterranean termite</name>
    <dbReference type="NCBI Taxonomy" id="36987"/>
    <lineage>
        <taxon>Eukaryota</taxon>
        <taxon>Metazoa</taxon>
        <taxon>Ecdysozoa</taxon>
        <taxon>Arthropoda</taxon>
        <taxon>Hexapoda</taxon>
        <taxon>Insecta</taxon>
        <taxon>Pterygota</taxon>
        <taxon>Neoptera</taxon>
        <taxon>Polyneoptera</taxon>
        <taxon>Dictyoptera</taxon>
        <taxon>Blattodea</taxon>
        <taxon>Blattoidea</taxon>
        <taxon>Termitoidae</taxon>
        <taxon>Rhinotermitidae</taxon>
        <taxon>Coptotermes</taxon>
    </lineage>
</organism>
<evidence type="ECO:0000313" key="9">
    <source>
        <dbReference type="EMBL" id="GFG35882.1"/>
    </source>
</evidence>
<dbReference type="PANTHER" id="PTHR22930">
    <property type="match status" value="1"/>
</dbReference>
<evidence type="ECO:0000256" key="5">
    <source>
        <dbReference type="ARBA" id="ARBA00022723"/>
    </source>
</evidence>
<dbReference type="EMBL" id="BLKM01000587">
    <property type="protein sequence ID" value="GFG35882.1"/>
    <property type="molecule type" value="Genomic_DNA"/>
</dbReference>
<keyword evidence="10" id="KW-1185">Reference proteome</keyword>
<dbReference type="Pfam" id="PF13359">
    <property type="entry name" value="DDE_Tnp_4"/>
    <property type="match status" value="1"/>
</dbReference>
<dbReference type="GO" id="GO:0016787">
    <property type="term" value="F:hydrolase activity"/>
    <property type="evidence" value="ECO:0007669"/>
    <property type="project" value="UniProtKB-KW"/>
</dbReference>
<dbReference type="InterPro" id="IPR027806">
    <property type="entry name" value="HARBI1_dom"/>
</dbReference>
<dbReference type="InParanoid" id="A0A6L2PXA5"/>
<keyword evidence="4" id="KW-0540">Nuclease</keyword>
<keyword evidence="7" id="KW-0539">Nucleus</keyword>
<evidence type="ECO:0000259" key="8">
    <source>
        <dbReference type="Pfam" id="PF13359"/>
    </source>
</evidence>
<evidence type="ECO:0000313" key="10">
    <source>
        <dbReference type="Proteomes" id="UP000502823"/>
    </source>
</evidence>
<comment type="subcellular location">
    <subcellularLocation>
        <location evidence="2">Nucleus</location>
    </subcellularLocation>
</comment>
<evidence type="ECO:0000256" key="1">
    <source>
        <dbReference type="ARBA" id="ARBA00001968"/>
    </source>
</evidence>
<keyword evidence="6" id="KW-0378">Hydrolase</keyword>
<evidence type="ECO:0000256" key="6">
    <source>
        <dbReference type="ARBA" id="ARBA00022801"/>
    </source>
</evidence>
<proteinExistence type="inferred from homology"/>
<evidence type="ECO:0000256" key="2">
    <source>
        <dbReference type="ARBA" id="ARBA00004123"/>
    </source>
</evidence>
<dbReference type="Proteomes" id="UP000502823">
    <property type="component" value="Unassembled WGS sequence"/>
</dbReference>
<dbReference type="PANTHER" id="PTHR22930:SF269">
    <property type="entry name" value="NUCLEASE HARBI1-LIKE PROTEIN"/>
    <property type="match status" value="1"/>
</dbReference>
<dbReference type="GO" id="GO:0004518">
    <property type="term" value="F:nuclease activity"/>
    <property type="evidence" value="ECO:0007669"/>
    <property type="project" value="UniProtKB-KW"/>
</dbReference>
<comment type="cofactor">
    <cofactor evidence="1">
        <name>a divalent metal cation</name>
        <dbReference type="ChEBI" id="CHEBI:60240"/>
    </cofactor>
</comment>
<dbReference type="GO" id="GO:0046872">
    <property type="term" value="F:metal ion binding"/>
    <property type="evidence" value="ECO:0007669"/>
    <property type="project" value="UniProtKB-KW"/>
</dbReference>
<gene>
    <name evidence="9" type="ORF">Cfor_05248</name>
</gene>
<dbReference type="AlphaFoldDB" id="A0A6L2PXA5"/>
<comment type="caution">
    <text evidence="9">The sequence shown here is derived from an EMBL/GenBank/DDBJ whole genome shotgun (WGS) entry which is preliminary data.</text>
</comment>
<accession>A0A6L2PXA5</accession>
<evidence type="ECO:0000256" key="3">
    <source>
        <dbReference type="ARBA" id="ARBA00006958"/>
    </source>
</evidence>
<comment type="similarity">
    <text evidence="3">Belongs to the HARBI1 family.</text>
</comment>
<protein>
    <recommendedName>
        <fullName evidence="8">DDE Tnp4 domain-containing protein</fullName>
    </recommendedName>
</protein>
<name>A0A6L2PXA5_COPFO</name>
<feature type="domain" description="DDE Tnp4" evidence="8">
    <location>
        <begin position="170"/>
        <end position="333"/>
    </location>
</feature>
<reference evidence="10" key="1">
    <citation type="submission" date="2020-01" db="EMBL/GenBank/DDBJ databases">
        <title>Draft genome sequence of the Termite Coptotermes fromosanus.</title>
        <authorList>
            <person name="Itakura S."/>
            <person name="Yosikawa Y."/>
            <person name="Umezawa K."/>
        </authorList>
    </citation>
    <scope>NUCLEOTIDE SEQUENCE [LARGE SCALE GENOMIC DNA]</scope>
</reference>
<keyword evidence="5" id="KW-0479">Metal-binding</keyword>